<dbReference type="Pfam" id="PF07687">
    <property type="entry name" value="M20_dimer"/>
    <property type="match status" value="1"/>
</dbReference>
<accession>A0ABY6HLH0</accession>
<dbReference type="Proteomes" id="UP001208689">
    <property type="component" value="Chromosome"/>
</dbReference>
<gene>
    <name evidence="2" type="ORF">NEF87_000640</name>
</gene>
<dbReference type="PANTHER" id="PTHR43501:SF1">
    <property type="entry name" value="CYTOSOL NON-SPECIFIC DIPEPTIDASE"/>
    <property type="match status" value="1"/>
</dbReference>
<feature type="domain" description="Peptidase M20 dimerisation" evidence="1">
    <location>
        <begin position="227"/>
        <end position="309"/>
    </location>
</feature>
<dbReference type="PIRSF" id="PIRSF016599">
    <property type="entry name" value="Xaa-His_dipept"/>
    <property type="match status" value="1"/>
</dbReference>
<dbReference type="PANTHER" id="PTHR43501">
    <property type="entry name" value="CYTOSOL NON-SPECIFIC DIPEPTIDASE"/>
    <property type="match status" value="1"/>
</dbReference>
<dbReference type="InterPro" id="IPR002933">
    <property type="entry name" value="Peptidase_M20"/>
</dbReference>
<dbReference type="PRINTS" id="PR00934">
    <property type="entry name" value="XHISDIPTASE"/>
</dbReference>
<sequence>MIDMALTSLEPKLVWQIFEEVFNSTPRESKKEGKIRKKIVQWVSERAKIEGVNLQITEDAIGNILIKKSATSGMENVPALLMQGHMDMVCETDKPEGFDFDTMPITAQIQSNGEWVEADHTTLGADNGIALSIALAFMFDKNPDIEHGPLELLITVDEETGLTGAFNLDVEALGITSKLLMNIDSEDLGAITIGSAGGGDMIFRKNIEKFQSEEIQGLKFFELKIAGLFGGHSGVDIALPRANANKLVARCMSAIIDYFNVYIALWNGGSKRNAITRESKVVFAISEDQSDKMEQLLNNEKEAILKYYLPHEPKLVINFKESDPFSLLSNSDSSDLIHLVNLIPSGPLQFSPSIHGLVETSNNLAVISTTESEVSIQISARSSVDADLIAFRRTMAQLGYLLNWQVDIQKSYPGWNPEPNNPFLKFVTQNYQEILNKEIVVEAIHAGLECGVIGAKIPGIQMVSLGPTVENPHTPEERVNIESVALLYKFLILFCRDLKNFS</sequence>
<organism evidence="2 3">
    <name type="scientific">Candidatus Lokiarchaeum ossiferum</name>
    <dbReference type="NCBI Taxonomy" id="2951803"/>
    <lineage>
        <taxon>Archaea</taxon>
        <taxon>Promethearchaeati</taxon>
        <taxon>Promethearchaeota</taxon>
        <taxon>Promethearchaeia</taxon>
        <taxon>Promethearchaeales</taxon>
        <taxon>Promethearchaeaceae</taxon>
        <taxon>Candidatus Lokiarchaeum</taxon>
    </lineage>
</organism>
<dbReference type="SUPFAM" id="SSF53187">
    <property type="entry name" value="Zn-dependent exopeptidases"/>
    <property type="match status" value="1"/>
</dbReference>
<dbReference type="InterPro" id="IPR001160">
    <property type="entry name" value="Peptidase_M20C"/>
</dbReference>
<evidence type="ECO:0000259" key="1">
    <source>
        <dbReference type="Pfam" id="PF07687"/>
    </source>
</evidence>
<dbReference type="EMBL" id="CP104013">
    <property type="protein sequence ID" value="UYP44355.1"/>
    <property type="molecule type" value="Genomic_DNA"/>
</dbReference>
<proteinExistence type="predicted"/>
<evidence type="ECO:0000313" key="2">
    <source>
        <dbReference type="EMBL" id="UYP44355.1"/>
    </source>
</evidence>
<dbReference type="InterPro" id="IPR011650">
    <property type="entry name" value="Peptidase_M20_dimer"/>
</dbReference>
<keyword evidence="3" id="KW-1185">Reference proteome</keyword>
<protein>
    <recommendedName>
        <fullName evidence="1">Peptidase M20 dimerisation domain-containing protein</fullName>
    </recommendedName>
</protein>
<dbReference type="Gene3D" id="3.40.630.10">
    <property type="entry name" value="Zn peptidases"/>
    <property type="match status" value="2"/>
</dbReference>
<evidence type="ECO:0000313" key="3">
    <source>
        <dbReference type="Proteomes" id="UP001208689"/>
    </source>
</evidence>
<dbReference type="Pfam" id="PF01546">
    <property type="entry name" value="Peptidase_M20"/>
    <property type="match status" value="1"/>
</dbReference>
<reference evidence="2" key="1">
    <citation type="submission" date="2022-09" db="EMBL/GenBank/DDBJ databases">
        <title>Actin cytoskeleton and complex cell architecture in an #Asgard archaeon.</title>
        <authorList>
            <person name="Ponce Toledo R.I."/>
            <person name="Schleper C."/>
            <person name="Rodrigues Oliveira T."/>
            <person name="Wollweber F."/>
            <person name="Xu J."/>
            <person name="Rittmann S."/>
            <person name="Klingl A."/>
            <person name="Pilhofer M."/>
        </authorList>
    </citation>
    <scope>NUCLEOTIDE SEQUENCE</scope>
    <source>
        <strain evidence="2">B-35</strain>
    </source>
</reference>
<name>A0ABY6HLH0_9ARCH</name>
<dbReference type="NCBIfam" id="TIGR01893">
    <property type="entry name" value="aa-his-dipept"/>
    <property type="match status" value="1"/>
</dbReference>